<proteinExistence type="predicted"/>
<dbReference type="KEGG" id="scn:Solca_3600"/>
<dbReference type="STRING" id="929556.Solca_3600"/>
<dbReference type="eggNOG" id="ENOG502ZWHE">
    <property type="taxonomic scope" value="Bacteria"/>
</dbReference>
<dbReference type="AlphaFoldDB" id="H8KLA2"/>
<sequence>MQNPNVLYIDSLSDEWRDNDIVMLHACFQLLTDCVEKENLLDGHGVWEQDENSSPVKSEIDELYNWWKKRVKDENEGLSDPIWTENQYKTDTEMLIRLVRVRHHLWT</sequence>
<dbReference type="Proteomes" id="UP000007590">
    <property type="component" value="Chromosome"/>
</dbReference>
<name>H8KLA2_SOLCM</name>
<organism evidence="1 2">
    <name type="scientific">Solitalea canadensis (strain ATCC 29591 / DSM 3403 / JCM 21819 / LMG 8368 / NBRC 15130 / NCIMB 12057 / USAM 9D)</name>
    <name type="common">Flexibacter canadensis</name>
    <dbReference type="NCBI Taxonomy" id="929556"/>
    <lineage>
        <taxon>Bacteria</taxon>
        <taxon>Pseudomonadati</taxon>
        <taxon>Bacteroidota</taxon>
        <taxon>Sphingobacteriia</taxon>
        <taxon>Sphingobacteriales</taxon>
        <taxon>Sphingobacteriaceae</taxon>
        <taxon>Solitalea</taxon>
    </lineage>
</organism>
<protein>
    <submittedName>
        <fullName evidence="1">Uncharacterized protein</fullName>
    </submittedName>
</protein>
<dbReference type="OrthoDB" id="7061180at2"/>
<reference evidence="1" key="1">
    <citation type="submission" date="2012-02" db="EMBL/GenBank/DDBJ databases">
        <title>The complete genome of Solitalea canadensis DSM 3403.</title>
        <authorList>
            <consortium name="US DOE Joint Genome Institute (JGI-PGF)"/>
            <person name="Lucas S."/>
            <person name="Copeland A."/>
            <person name="Lapidus A."/>
            <person name="Glavina del Rio T."/>
            <person name="Dalin E."/>
            <person name="Tice H."/>
            <person name="Bruce D."/>
            <person name="Goodwin L."/>
            <person name="Pitluck S."/>
            <person name="Peters L."/>
            <person name="Ovchinnikova G."/>
            <person name="Lu M."/>
            <person name="Kyrpides N."/>
            <person name="Mavromatis K."/>
            <person name="Ivanova N."/>
            <person name="Brettin T."/>
            <person name="Detter J.C."/>
            <person name="Han C."/>
            <person name="Larimer F."/>
            <person name="Land M."/>
            <person name="Hauser L."/>
            <person name="Markowitz V."/>
            <person name="Cheng J.-F."/>
            <person name="Hugenholtz P."/>
            <person name="Woyke T."/>
            <person name="Wu D."/>
            <person name="Spring S."/>
            <person name="Schroeder M."/>
            <person name="Kopitz M."/>
            <person name="Brambilla E."/>
            <person name="Klenk H.-P."/>
            <person name="Eisen J.A."/>
        </authorList>
    </citation>
    <scope>NUCLEOTIDE SEQUENCE</scope>
    <source>
        <strain evidence="1">DSM 3403</strain>
    </source>
</reference>
<dbReference type="HOGENOM" id="CLU_2208320_0_0_10"/>
<evidence type="ECO:0000313" key="2">
    <source>
        <dbReference type="Proteomes" id="UP000007590"/>
    </source>
</evidence>
<evidence type="ECO:0000313" key="1">
    <source>
        <dbReference type="EMBL" id="AFD08604.1"/>
    </source>
</evidence>
<dbReference type="EMBL" id="CP003349">
    <property type="protein sequence ID" value="AFD08604.1"/>
    <property type="molecule type" value="Genomic_DNA"/>
</dbReference>
<keyword evidence="2" id="KW-1185">Reference proteome</keyword>
<gene>
    <name evidence="1" type="ordered locus">Solca_3600</name>
</gene>
<dbReference type="RefSeq" id="WP_014681827.1">
    <property type="nucleotide sequence ID" value="NC_017770.1"/>
</dbReference>
<accession>H8KLA2</accession>